<sequence>MILDFKEMQARKFDEVAKRIQLHPEDYVFFESVSDFYKADWLTEFPQGTTWQCTGLDDGAEQFYAIIEYHNRILKIDCLDKIEIQYEVRTF</sequence>
<name>A0A6G8RTN5_9GAMM</name>
<dbReference type="AlphaFoldDB" id="A0A6G8RTN5"/>
<gene>
    <name evidence="1" type="ORF">G8E00_04375</name>
</gene>
<dbReference type="Proteomes" id="UP000502297">
    <property type="component" value="Chromosome"/>
</dbReference>
<proteinExistence type="predicted"/>
<protein>
    <submittedName>
        <fullName evidence="1">Uncharacterized protein</fullName>
    </submittedName>
</protein>
<evidence type="ECO:0000313" key="1">
    <source>
        <dbReference type="EMBL" id="QIO05251.1"/>
    </source>
</evidence>
<organism evidence="1 2">
    <name type="scientific">Acinetobacter shaoyimingii</name>
    <dbReference type="NCBI Taxonomy" id="2715164"/>
    <lineage>
        <taxon>Bacteria</taxon>
        <taxon>Pseudomonadati</taxon>
        <taxon>Pseudomonadota</taxon>
        <taxon>Gammaproteobacteria</taxon>
        <taxon>Moraxellales</taxon>
        <taxon>Moraxellaceae</taxon>
        <taxon>Acinetobacter</taxon>
    </lineage>
</organism>
<dbReference type="EMBL" id="CP049801">
    <property type="protein sequence ID" value="QIO05251.1"/>
    <property type="molecule type" value="Genomic_DNA"/>
</dbReference>
<evidence type="ECO:0000313" key="2">
    <source>
        <dbReference type="Proteomes" id="UP000502297"/>
    </source>
</evidence>
<accession>A0A6G8RTN5</accession>
<reference evidence="1 2" key="1">
    <citation type="submission" date="2020-03" db="EMBL/GenBank/DDBJ databases">
        <authorList>
            <person name="Zhu W."/>
        </authorList>
    </citation>
    <scope>NUCLEOTIDE SEQUENCE [LARGE SCALE GENOMIC DNA]</scope>
    <source>
        <strain evidence="1 2">323-1</strain>
    </source>
</reference>
<dbReference type="RefSeq" id="WP_166222182.1">
    <property type="nucleotide sequence ID" value="NZ_CP049801.1"/>
</dbReference>
<dbReference type="KEGG" id="asha:G8E00_04375"/>
<keyword evidence="2" id="KW-1185">Reference proteome</keyword>